<protein>
    <submittedName>
        <fullName evidence="1">PAAR domain-containing protein</fullName>
    </submittedName>
</protein>
<reference evidence="2 5" key="2">
    <citation type="submission" date="2021-03" db="EMBL/GenBank/DDBJ databases">
        <title>Clinical course, treatment and visual outcome of an outbreak of Burkholderia contaminans endophthalmitis following cataract surgery.</title>
        <authorList>
            <person name="Lind C."/>
            <person name="Olsen K."/>
            <person name="Angelsen N.K."/>
            <person name="Krefting E.A."/>
            <person name="Fossen K."/>
            <person name="Gravningen K."/>
            <person name="Depoorter E."/>
            <person name="Vandamme P."/>
            <person name="Bertelsen G."/>
        </authorList>
    </citation>
    <scope>NUCLEOTIDE SEQUENCE [LARGE SCALE GENOMIC DNA]</scope>
    <source>
        <strain evidence="2 5">51242556</strain>
    </source>
</reference>
<sequence length="97" mass="10662">MNRPKCKGVFPIAEGGPNFDIDGMQVALHNMKTACGARLIAGGSMGSAGRFRNNELICGYGFLLALQLDECELVNRERDDLHREVARLQGSRLLQTQ</sequence>
<evidence type="ECO:0000313" key="4">
    <source>
        <dbReference type="Proteomes" id="UP000611459"/>
    </source>
</evidence>
<evidence type="ECO:0000313" key="2">
    <source>
        <dbReference type="EMBL" id="MBO1830993.1"/>
    </source>
</evidence>
<reference evidence="3 6" key="3">
    <citation type="submission" date="2021-12" db="EMBL/GenBank/DDBJ databases">
        <title>Genomic and phenotypic characterization of three Burkholderia contaminans isolates recovered from different sources.</title>
        <authorList>
            <person name="Lopez De Volder A."/>
            <person name="Fan Y."/>
            <person name="Nunvar J."/>
            <person name="Herrera T."/>
            <person name="Timp W."/>
            <person name="Degrossi J."/>
        </authorList>
    </citation>
    <scope>NUCLEOTIDE SEQUENCE [LARGE SCALE GENOMIC DNA]</scope>
    <source>
        <strain evidence="3 6">LMG 23361</strain>
    </source>
</reference>
<dbReference type="Pfam" id="PF05488">
    <property type="entry name" value="PAAR_motif"/>
    <property type="match status" value="1"/>
</dbReference>
<keyword evidence="5" id="KW-1185">Reference proteome</keyword>
<reference evidence="1" key="1">
    <citation type="submission" date="2021-01" db="EMBL/GenBank/DDBJ databases">
        <title>Outbreak of Burkholderia contaminns endophthalmitis traced to a clinical ventilation system.</title>
        <authorList>
            <person name="Lipuma J."/>
            <person name="Spilker T."/>
            <person name="Kratholm J."/>
        </authorList>
    </citation>
    <scope>NUCLEOTIDE SEQUENCE</scope>
    <source>
        <strain evidence="1">HI4954</strain>
    </source>
</reference>
<dbReference type="Proteomes" id="UP000611459">
    <property type="component" value="Unassembled WGS sequence"/>
</dbReference>
<dbReference type="CDD" id="cd14744">
    <property type="entry name" value="PAAR_CT_2"/>
    <property type="match status" value="1"/>
</dbReference>
<dbReference type="InterPro" id="IPR008727">
    <property type="entry name" value="PAAR_motif"/>
</dbReference>
<evidence type="ECO:0000313" key="6">
    <source>
        <dbReference type="Proteomes" id="UP001220209"/>
    </source>
</evidence>
<dbReference type="EMBL" id="CP090642">
    <property type="protein sequence ID" value="WFN22257.1"/>
    <property type="molecule type" value="Genomic_DNA"/>
</dbReference>
<dbReference type="EMBL" id="JAGEMX010000005">
    <property type="protein sequence ID" value="MBO1830993.1"/>
    <property type="molecule type" value="Genomic_DNA"/>
</dbReference>
<accession>A0A1E3FP14</accession>
<dbReference type="AlphaFoldDB" id="A0A1E3FP14"/>
<evidence type="ECO:0000313" key="5">
    <source>
        <dbReference type="Proteomes" id="UP000664048"/>
    </source>
</evidence>
<dbReference type="RefSeq" id="WP_069301862.1">
    <property type="nucleotide sequence ID" value="NZ_CP042166.1"/>
</dbReference>
<proteinExistence type="predicted"/>
<dbReference type="Proteomes" id="UP000664048">
    <property type="component" value="Unassembled WGS sequence"/>
</dbReference>
<dbReference type="Proteomes" id="UP001220209">
    <property type="component" value="Chromosome 3"/>
</dbReference>
<dbReference type="EMBL" id="JAENIB010000005">
    <property type="protein sequence ID" value="MBK1931205.1"/>
    <property type="molecule type" value="Genomic_DNA"/>
</dbReference>
<organism evidence="1 4">
    <name type="scientific">Burkholderia contaminans</name>
    <dbReference type="NCBI Taxonomy" id="488447"/>
    <lineage>
        <taxon>Bacteria</taxon>
        <taxon>Pseudomonadati</taxon>
        <taxon>Pseudomonadota</taxon>
        <taxon>Betaproteobacteria</taxon>
        <taxon>Burkholderiales</taxon>
        <taxon>Burkholderiaceae</taxon>
        <taxon>Burkholderia</taxon>
        <taxon>Burkholderia cepacia complex</taxon>
    </lineage>
</organism>
<gene>
    <name evidence="2" type="ORF">J4M89_16600</name>
    <name evidence="1" type="ORF">JIN94_15060</name>
    <name evidence="3" type="ORF">LXE91_36815</name>
</gene>
<name>A0A1E3FP14_9BURK</name>
<evidence type="ECO:0000313" key="3">
    <source>
        <dbReference type="EMBL" id="WFN22257.1"/>
    </source>
</evidence>
<evidence type="ECO:0000313" key="1">
    <source>
        <dbReference type="EMBL" id="MBK1931205.1"/>
    </source>
</evidence>